<keyword evidence="2" id="KW-0597">Phosphoprotein</keyword>
<dbReference type="Proteomes" id="UP000289886">
    <property type="component" value="Unassembled WGS sequence"/>
</dbReference>
<keyword evidence="3" id="KW-0677">Repeat</keyword>
<feature type="region of interest" description="Disordered" evidence="5">
    <location>
        <begin position="702"/>
        <end position="764"/>
    </location>
</feature>
<dbReference type="PANTHER" id="PTHR14514">
    <property type="entry name" value="PKA ANCHORING PROTEIN"/>
    <property type="match status" value="1"/>
</dbReference>
<dbReference type="AlphaFoldDB" id="A0A662YM80"/>
<feature type="compositionally biased region" description="Polar residues" evidence="5">
    <location>
        <begin position="371"/>
        <end position="380"/>
    </location>
</feature>
<dbReference type="Gene3D" id="1.20.58.60">
    <property type="match status" value="1"/>
</dbReference>
<reference evidence="6 7" key="1">
    <citation type="submission" date="2019-01" db="EMBL/GenBank/DDBJ databases">
        <title>Draft Genome and Complete Hox-Cluster Characterization of the Sterlet Sturgeon (Acipenser ruthenus).</title>
        <authorList>
            <person name="Wei Q."/>
        </authorList>
    </citation>
    <scope>NUCLEOTIDE SEQUENCE [LARGE SCALE GENOMIC DNA]</scope>
    <source>
        <strain evidence="6">WHYD16114868_AA</strain>
        <tissue evidence="6">Blood</tissue>
    </source>
</reference>
<dbReference type="EMBL" id="SCEB01001495">
    <property type="protein sequence ID" value="RXM96688.1"/>
    <property type="molecule type" value="Genomic_DNA"/>
</dbReference>
<proteinExistence type="predicted"/>
<feature type="compositionally biased region" description="Basic and acidic residues" evidence="5">
    <location>
        <begin position="742"/>
        <end position="752"/>
    </location>
</feature>
<accession>A0A662YM80</accession>
<feature type="compositionally biased region" description="Polar residues" evidence="5">
    <location>
        <begin position="704"/>
        <end position="714"/>
    </location>
</feature>
<feature type="region of interest" description="Disordered" evidence="5">
    <location>
        <begin position="514"/>
        <end position="561"/>
    </location>
</feature>
<evidence type="ECO:0000256" key="1">
    <source>
        <dbReference type="ARBA" id="ARBA00004308"/>
    </source>
</evidence>
<keyword evidence="7" id="KW-1185">Reference proteome</keyword>
<evidence type="ECO:0000256" key="4">
    <source>
        <dbReference type="ARBA" id="ARBA00023136"/>
    </source>
</evidence>
<dbReference type="GO" id="GO:0016301">
    <property type="term" value="F:kinase activity"/>
    <property type="evidence" value="ECO:0007669"/>
    <property type="project" value="UniProtKB-KW"/>
</dbReference>
<evidence type="ECO:0000313" key="6">
    <source>
        <dbReference type="EMBL" id="RXM96688.1"/>
    </source>
</evidence>
<gene>
    <name evidence="6" type="ORF">EOD39_15374</name>
</gene>
<feature type="region of interest" description="Disordered" evidence="5">
    <location>
        <begin position="578"/>
        <end position="630"/>
    </location>
</feature>
<keyword evidence="6" id="KW-0418">Kinase</keyword>
<feature type="region of interest" description="Disordered" evidence="5">
    <location>
        <begin position="316"/>
        <end position="391"/>
    </location>
</feature>
<protein>
    <submittedName>
        <fullName evidence="6">A-kinase anchor protein 6</fullName>
    </submittedName>
</protein>
<keyword evidence="6" id="KW-0808">Transferase</keyword>
<keyword evidence="4" id="KW-0472">Membrane</keyword>
<evidence type="ECO:0000313" key="7">
    <source>
        <dbReference type="Proteomes" id="UP000289886"/>
    </source>
</evidence>
<comment type="subcellular location">
    <subcellularLocation>
        <location evidence="1">Endomembrane system</location>
    </subcellularLocation>
</comment>
<evidence type="ECO:0000256" key="2">
    <source>
        <dbReference type="ARBA" id="ARBA00022553"/>
    </source>
</evidence>
<name>A0A662YM80_ACIRT</name>
<feature type="compositionally biased region" description="Basic and acidic residues" evidence="5">
    <location>
        <begin position="332"/>
        <end position="342"/>
    </location>
</feature>
<dbReference type="SUPFAM" id="SSF46966">
    <property type="entry name" value="Spectrin repeat"/>
    <property type="match status" value="1"/>
</dbReference>
<sequence>MFASLGICTMGFVSKLDEFICWLHKALEATENWTPPMAETDSLKLYLETHLSFKLNVDSHCSLKDVVVEEGSQLLELIVSHKSGLKDMLQMILSQWQELQRQIKRQHSWILRALEIIKAEILASDVSQEDEYGTGSPKDICEDISDHVEQIHALLETEFSLKLLSYSVNIIVDIHTVQLLWHQLRVSVLVLKERVLQGLQDSNGNFTRQTDILQAFSEDKNEARLDSLTEVDDSGQLTIKCSQDYFSLDCGITAFELSDYSPSEDLPTELDAMNSSRIKSKTHEACYYPDLEKDFPELIQSVGLLTVAAERLSSKQEENIANQEGHSASTPEIREESSETSKKSSPLSGIAKTSTEPSAIPDNSPAVAIGTSCQTHQSVPKSRHHSHCESSISKRPIRDCFNYNEVSPTQPSLPKKAMYLEGMSRDDIESVLSRIHPSSLLIQAEMSRSTPSLLDPPDRSKFCLELTSVYPSNTSSSVSQSYDCLNKISDKNCKVLMNASSYKTSLGTDRLNLTVQRGSSETDRPSDLEDQSSYGESRYAPSTDSPHCCNEISSSAHNDTAVNSHEVRVQSLIAEDDQSYLPGSPIHSNQKDSNAGSPKSALTSLVPLLPKDKHERSPNQSNGNSKKVEPWYGSDEYLALPAQLKKTEMLAQKLENLAKVLPQKRMEETIQDIDDWELSEVNSDFEAFPPFQPNRKYEKAFGSRTISPTSSSDIAPSLDESIESGPLSDLLSEDELPSQQPKTERCDKEKVQKGWVEPASCDTDDPSLSKLALIQQLLEDIHHQDNYEDIWEKIEVSDFNLN</sequence>
<evidence type="ECO:0000256" key="3">
    <source>
        <dbReference type="ARBA" id="ARBA00022737"/>
    </source>
</evidence>
<evidence type="ECO:0000256" key="5">
    <source>
        <dbReference type="SAM" id="MobiDB-lite"/>
    </source>
</evidence>
<comment type="caution">
    <text evidence="6">The sequence shown here is derived from an EMBL/GenBank/DDBJ whole genome shotgun (WGS) entry which is preliminary data.</text>
</comment>
<feature type="compositionally biased region" description="Polar residues" evidence="5">
    <location>
        <begin position="586"/>
        <end position="603"/>
    </location>
</feature>
<organism evidence="6 7">
    <name type="scientific">Acipenser ruthenus</name>
    <name type="common">Sterlet sturgeon</name>
    <dbReference type="NCBI Taxonomy" id="7906"/>
    <lineage>
        <taxon>Eukaryota</taxon>
        <taxon>Metazoa</taxon>
        <taxon>Chordata</taxon>
        <taxon>Craniata</taxon>
        <taxon>Vertebrata</taxon>
        <taxon>Euteleostomi</taxon>
        <taxon>Actinopterygii</taxon>
        <taxon>Chondrostei</taxon>
        <taxon>Acipenseriformes</taxon>
        <taxon>Acipenseridae</taxon>
        <taxon>Acipenser</taxon>
    </lineage>
</organism>
<dbReference type="PANTHER" id="PTHR14514:SF2">
    <property type="entry name" value="A-KINASE ANCHOR PROTEIN 6"/>
    <property type="match status" value="1"/>
</dbReference>
<feature type="compositionally biased region" description="Polar residues" evidence="5">
    <location>
        <begin position="531"/>
        <end position="561"/>
    </location>
</feature>
<feature type="compositionally biased region" description="Polar residues" evidence="5">
    <location>
        <begin position="319"/>
        <end position="330"/>
    </location>
</feature>